<name>A0A2U1JHL9_9FLAO</name>
<dbReference type="Pfam" id="PF08757">
    <property type="entry name" value="CotH"/>
    <property type="match status" value="1"/>
</dbReference>
<dbReference type="EMBL" id="QCZI01000013">
    <property type="protein sequence ID" value="PWA04504.1"/>
    <property type="molecule type" value="Genomic_DNA"/>
</dbReference>
<feature type="domain" description="LTD" evidence="2">
    <location>
        <begin position="16"/>
        <end position="137"/>
    </location>
</feature>
<keyword evidence="1" id="KW-0732">Signal</keyword>
<dbReference type="RefSeq" id="WP_116725317.1">
    <property type="nucleotide sequence ID" value="NZ_QCZI01000013.1"/>
</dbReference>
<protein>
    <recommendedName>
        <fullName evidence="2">LTD domain-containing protein</fullName>
    </recommendedName>
</protein>
<evidence type="ECO:0000256" key="1">
    <source>
        <dbReference type="ARBA" id="ARBA00022729"/>
    </source>
</evidence>
<sequence>MLKITLFFVALFFLGFFNDVHSQGIVINEILTSNTTINQDEDGTYQDWIELYNTGTTTVNLSGYGLSDDPTLLYKWVFPTISIASGTYLLVWCSNKNRAIPGNPLHTNFKLSSSGEVITLTSNSGVTVDFVPKTVSAQNISLGRLPDGTGNFVFFSNVTPNATNSTVGYSEVLNPPTFSQESGFLTASFDLTLSSATAGSTILYTLDGSEPKESNLGGTTYSYKNQYPFFPGQATGPLLTQSFRTLQYTVPINIVDRSPLPNKLAAISTTTDFDPFYIPKTPIFKGTVVRAKLIKPGSLESKTATKTYYICPQGASKFTLPVVSLSLDENKFFDYYAGINVAGIDFDNWRIANPTLDTPDIGNVCNFFRHGINNEAVANMTYFVNGKEVLNQDVGLRIHGGSSRVAQNRSLSINARSDYGNDAMNYKFFSDKSHDSFTGLVLHNSGNDYNQTLFRDAFCHELMKSLNILTKGYQPTITLINGEYWGIMSFRDKIEADYFKREYNVPSTAIDILEDGNKLIAGDNLDYLDLLDYITKNPLSIQTNFDYIKTRLDPENFKDYYISEIFLENTDWPSNNIVYWRKKTVIYEPNAPFGSDGRWRWAAHDMDDTFAITNSDINFNTLAAATDPNGPGYPNPEWATFLLRKMLENNRYKIEFINRFADLLNTTFLTSRMLSKMTEMKAVIAPEMPQQFARWSAPYDNGDWTYFLNNQTNFINQRPTFQRNHIRAQFGISKNINATLDVSSANHGYIKMNTIDIKTGTPSITSNPYPWTGIYFSAIPVTIKAIANPGFTFSHWTGASTSTNPEITITSNTDFNVTAVFVPETVATSRPIYYWMMNAAIANNIPLETLNSTYKTGNSDGVIQYQSCLVGYPFVAADLTHWRKASMERRNSPTDINYIPEVNNNIAFNISDMKGLQIREPLENGTLENTMVFNFSTIGYKDITFSFAAINESTPANAIIVEYSINPGTPVWTTSGLISTSLPLTTRYQLFHLDFSAITTINNNADFKVRLRFAGTNMTVDTGAQITFNNIAVNGTQLPLAVTENVTQKFLVSPNPFSDFVTIRGINDMQSVFYKLYAIDGKLIKTGVLEDAQINLNHLSKGIYLLQLSSEEKVETKKIIKK</sequence>
<organism evidence="3 4">
    <name type="scientific">Flavobacterium psychrotolerans</name>
    <dbReference type="NCBI Taxonomy" id="2169410"/>
    <lineage>
        <taxon>Bacteria</taxon>
        <taxon>Pseudomonadati</taxon>
        <taxon>Bacteroidota</taxon>
        <taxon>Flavobacteriia</taxon>
        <taxon>Flavobacteriales</taxon>
        <taxon>Flavobacteriaceae</taxon>
        <taxon>Flavobacterium</taxon>
    </lineage>
</organism>
<dbReference type="InterPro" id="IPR001322">
    <property type="entry name" value="Lamin_tail_dom"/>
</dbReference>
<proteinExistence type="predicted"/>
<keyword evidence="4" id="KW-1185">Reference proteome</keyword>
<dbReference type="Proteomes" id="UP000245449">
    <property type="component" value="Unassembled WGS sequence"/>
</dbReference>
<dbReference type="Gene3D" id="2.60.40.1260">
    <property type="entry name" value="Lamin Tail domain"/>
    <property type="match status" value="1"/>
</dbReference>
<dbReference type="NCBIfam" id="TIGR04183">
    <property type="entry name" value="Por_Secre_tail"/>
    <property type="match status" value="1"/>
</dbReference>
<dbReference type="Pfam" id="PF00932">
    <property type="entry name" value="LTD"/>
    <property type="match status" value="1"/>
</dbReference>
<dbReference type="Pfam" id="PF13290">
    <property type="entry name" value="CHB_HEX_C_1"/>
    <property type="match status" value="1"/>
</dbReference>
<dbReference type="InterPro" id="IPR026444">
    <property type="entry name" value="Secre_tail"/>
</dbReference>
<accession>A0A2U1JHL9</accession>
<dbReference type="InterPro" id="IPR014867">
    <property type="entry name" value="Spore_coat_CotH_CotH2/3/7"/>
</dbReference>
<gene>
    <name evidence="3" type="ORF">DB895_10455</name>
</gene>
<dbReference type="SUPFAM" id="SSF74853">
    <property type="entry name" value="Lamin A/C globular tail domain"/>
    <property type="match status" value="1"/>
</dbReference>
<evidence type="ECO:0000259" key="2">
    <source>
        <dbReference type="PROSITE" id="PS51841"/>
    </source>
</evidence>
<evidence type="ECO:0000313" key="4">
    <source>
        <dbReference type="Proteomes" id="UP000245449"/>
    </source>
</evidence>
<dbReference type="InterPro" id="IPR059177">
    <property type="entry name" value="GH29D-like_dom"/>
</dbReference>
<dbReference type="Pfam" id="PF18962">
    <property type="entry name" value="Por_Secre_tail"/>
    <property type="match status" value="1"/>
</dbReference>
<dbReference type="OrthoDB" id="9806464at2"/>
<reference evidence="3 4" key="1">
    <citation type="submission" date="2018-04" db="EMBL/GenBank/DDBJ databases">
        <title>Flavobacterium sp. nov., isolated from glacier ice.</title>
        <authorList>
            <person name="Liu Q."/>
            <person name="Xin Y.-H."/>
        </authorList>
    </citation>
    <scope>NUCLEOTIDE SEQUENCE [LARGE SCALE GENOMIC DNA]</scope>
    <source>
        <strain evidence="3 4">RB1R5</strain>
    </source>
</reference>
<evidence type="ECO:0000313" key="3">
    <source>
        <dbReference type="EMBL" id="PWA04504.1"/>
    </source>
</evidence>
<dbReference type="PROSITE" id="PS51841">
    <property type="entry name" value="LTD"/>
    <property type="match status" value="1"/>
</dbReference>
<dbReference type="InterPro" id="IPR036415">
    <property type="entry name" value="Lamin_tail_dom_sf"/>
</dbReference>
<dbReference type="AlphaFoldDB" id="A0A2U1JHL9"/>
<comment type="caution">
    <text evidence="3">The sequence shown here is derived from an EMBL/GenBank/DDBJ whole genome shotgun (WGS) entry which is preliminary data.</text>
</comment>